<evidence type="ECO:0000313" key="13">
    <source>
        <dbReference type="Proteomes" id="UP000267249"/>
    </source>
</evidence>
<dbReference type="PROSITE" id="PS00551">
    <property type="entry name" value="MOLYBDOPTERIN_PROK_1"/>
    <property type="match status" value="1"/>
</dbReference>
<dbReference type="GO" id="GO:0051539">
    <property type="term" value="F:4 iron, 4 sulfur cluster binding"/>
    <property type="evidence" value="ECO:0007669"/>
    <property type="project" value="UniProtKB-KW"/>
</dbReference>
<dbReference type="RefSeq" id="WP_208673691.1">
    <property type="nucleotide sequence ID" value="NZ_CP030139.2"/>
</dbReference>
<dbReference type="Gene3D" id="3.40.50.740">
    <property type="match status" value="1"/>
</dbReference>
<dbReference type="EMBL" id="CP030139">
    <property type="protein sequence ID" value="AZB73738.1"/>
    <property type="molecule type" value="Genomic_DNA"/>
</dbReference>
<keyword evidence="10" id="KW-0534">Nitrate assimilation</keyword>
<dbReference type="Pfam" id="PF00384">
    <property type="entry name" value="Molybdopterin"/>
    <property type="match status" value="1"/>
</dbReference>
<dbReference type="InterPro" id="IPR009010">
    <property type="entry name" value="Asp_de-COase-like_dom_sf"/>
</dbReference>
<evidence type="ECO:0000256" key="6">
    <source>
        <dbReference type="ARBA" id="ARBA00022723"/>
    </source>
</evidence>
<keyword evidence="4" id="KW-0004">4Fe-4S</keyword>
<dbReference type="CDD" id="cd02754">
    <property type="entry name" value="MopB_Nitrate-R-NapA-like"/>
    <property type="match status" value="1"/>
</dbReference>
<keyword evidence="7" id="KW-0560">Oxidoreductase</keyword>
<feature type="domain" description="4Fe-4S Mo/W bis-MGD-type" evidence="11">
    <location>
        <begin position="2"/>
        <end position="70"/>
    </location>
</feature>
<evidence type="ECO:0000256" key="5">
    <source>
        <dbReference type="ARBA" id="ARBA00022505"/>
    </source>
</evidence>
<dbReference type="InterPro" id="IPR006656">
    <property type="entry name" value="Mopterin_OxRdtase"/>
</dbReference>
<dbReference type="PANTHER" id="PTHR43105:SF9">
    <property type="entry name" value="NADPH-FE(3+) OXIDOREDUCTASE SUBUNIT ALPHA"/>
    <property type="match status" value="1"/>
</dbReference>
<dbReference type="CDD" id="cd02791">
    <property type="entry name" value="MopB_CT_Nitrate-R-NapA-like"/>
    <property type="match status" value="1"/>
</dbReference>
<dbReference type="Pfam" id="PF01568">
    <property type="entry name" value="Molydop_binding"/>
    <property type="match status" value="1"/>
</dbReference>
<accession>A0AAN1QQU9</accession>
<dbReference type="InterPro" id="IPR050123">
    <property type="entry name" value="Prok_molybdopt-oxidoreductase"/>
</dbReference>
<evidence type="ECO:0000256" key="8">
    <source>
        <dbReference type="ARBA" id="ARBA00023004"/>
    </source>
</evidence>
<evidence type="ECO:0000256" key="3">
    <source>
        <dbReference type="ARBA" id="ARBA00008747"/>
    </source>
</evidence>
<comment type="similarity">
    <text evidence="3">Belongs to the prokaryotic molybdopterin-containing oxidoreductase family. NasA/NapA/NarB subfamily.</text>
</comment>
<organism evidence="12 13">
    <name type="scientific">Synechococcus elongatus PCC 11801</name>
    <dbReference type="NCBI Taxonomy" id="2219813"/>
    <lineage>
        <taxon>Bacteria</taxon>
        <taxon>Bacillati</taxon>
        <taxon>Cyanobacteriota</taxon>
        <taxon>Cyanophyceae</taxon>
        <taxon>Synechococcales</taxon>
        <taxon>Synechococcaceae</taxon>
        <taxon>Synechococcus</taxon>
    </lineage>
</organism>
<keyword evidence="9" id="KW-0411">Iron-sulfur</keyword>
<dbReference type="Gene3D" id="2.40.40.20">
    <property type="match status" value="1"/>
</dbReference>
<evidence type="ECO:0000256" key="7">
    <source>
        <dbReference type="ARBA" id="ARBA00023002"/>
    </source>
</evidence>
<dbReference type="SUPFAM" id="SSF53706">
    <property type="entry name" value="Formate dehydrogenase/DMSO reductase, domains 1-3"/>
    <property type="match status" value="1"/>
</dbReference>
<evidence type="ECO:0000256" key="1">
    <source>
        <dbReference type="ARBA" id="ARBA00001942"/>
    </source>
</evidence>
<dbReference type="InterPro" id="IPR006963">
    <property type="entry name" value="Mopterin_OxRdtase_4Fe-4S_dom"/>
</dbReference>
<evidence type="ECO:0000313" key="12">
    <source>
        <dbReference type="EMBL" id="AZB73738.1"/>
    </source>
</evidence>
<dbReference type="SUPFAM" id="SSF50692">
    <property type="entry name" value="ADC-like"/>
    <property type="match status" value="1"/>
</dbReference>
<dbReference type="InterPro" id="IPR027467">
    <property type="entry name" value="MopterinOxRdtase_cofactor_BS"/>
</dbReference>
<dbReference type="PROSITE" id="PS51669">
    <property type="entry name" value="4FE4S_MOW_BIS_MGD"/>
    <property type="match status" value="1"/>
</dbReference>
<dbReference type="InterPro" id="IPR041957">
    <property type="entry name" value="CT_Nitrate-R-NapA-like"/>
</dbReference>
<evidence type="ECO:0000256" key="10">
    <source>
        <dbReference type="ARBA" id="ARBA00023063"/>
    </source>
</evidence>
<reference evidence="12 13" key="1">
    <citation type="journal article" date="2018" name="Sci. Rep.">
        <title>Genome Features and Biochemical Characteristics of a Robust, Fast Growing and Naturally Transformable Cyanobacterium Synechococcus elongatus PCC 11801 Isolated from India.</title>
        <authorList>
            <person name="Jaiswal D."/>
            <person name="Sengupta A."/>
            <person name="Sohoni S."/>
            <person name="Sengupta S."/>
            <person name="Phadnavis A.G."/>
            <person name="Pakrasi H.B."/>
            <person name="Wangikar P.P."/>
        </authorList>
    </citation>
    <scope>NUCLEOTIDE SEQUENCE [LARGE SCALE GENOMIC DNA]</scope>
    <source>
        <strain evidence="12 13">PCC 11801</strain>
    </source>
</reference>
<keyword evidence="8" id="KW-0408">Iron</keyword>
<dbReference type="GO" id="GO:0046872">
    <property type="term" value="F:metal ion binding"/>
    <property type="evidence" value="ECO:0007669"/>
    <property type="project" value="UniProtKB-KW"/>
</dbReference>
<evidence type="ECO:0000256" key="9">
    <source>
        <dbReference type="ARBA" id="ARBA00023014"/>
    </source>
</evidence>
<evidence type="ECO:0000256" key="2">
    <source>
        <dbReference type="ARBA" id="ARBA00001966"/>
    </source>
</evidence>
<protein>
    <submittedName>
        <fullName evidence="12">Nitrate reductase</fullName>
    </submittedName>
</protein>
<dbReference type="GO" id="GO:0016491">
    <property type="term" value="F:oxidoreductase activity"/>
    <property type="evidence" value="ECO:0007669"/>
    <property type="project" value="UniProtKB-KW"/>
</dbReference>
<dbReference type="GO" id="GO:0043546">
    <property type="term" value="F:molybdopterin cofactor binding"/>
    <property type="evidence" value="ECO:0007669"/>
    <property type="project" value="InterPro"/>
</dbReference>
<comment type="cofactor">
    <cofactor evidence="2">
        <name>[4Fe-4S] cluster</name>
        <dbReference type="ChEBI" id="CHEBI:49883"/>
    </cofactor>
</comment>
<dbReference type="PANTHER" id="PTHR43105">
    <property type="entry name" value="RESPIRATORY NITRATE REDUCTASE"/>
    <property type="match status" value="1"/>
</dbReference>
<comment type="cofactor">
    <cofactor evidence="1">
        <name>Mo-bis(molybdopterin guanine dinucleotide)</name>
        <dbReference type="ChEBI" id="CHEBI:60539"/>
    </cofactor>
</comment>
<dbReference type="Proteomes" id="UP000267249">
    <property type="component" value="Chromosome"/>
</dbReference>
<sequence>MTDPAKTLCPYCGVGCGLEAVPPAQPGRATVRDREGTPVWQIRGDRQHPSSQGMVCVKGATVAESVSKDRLKYPMFRASLDDPFTEIGWDEALDRLCDRIQQVQADYGKDGICFYGSGQFQTEDYYIAQKLVKGCLGTNNFDTNSRLCMSSAVSAYSLSLGSDGPPACYEDLDLADCLLIVGSNTAECHPILFNRYRKRHKQGGTNLIVVDPRRTPTAEVADLHLALKPGSDVALLNGLGWLLHQMGYVKKDFIANQTEGFEDWLAIIQDYPPQRTAELTGLEIADLVRAADLIASAQRWLSLWSMGVNQSIQGTAKATSLINLHLLTRQIGLPGCGPFSLTGQPNAMGGRETGGLAHLLPGYRKVIDPKHRADVEAIWGLPAGSIAAQPGRTAWQMIEGLEQGAVGLLWVAATNPAVSLPDVKRAQAAMKRSPFTVLQDAYHPTETTTYAHLLLPAAQWSEKTGTMTNSERRVTLCQAFRQPPGAARADWQIFAEVGRRLGFHFDYADSAAVFAEYVQVTAGRVCDLSGLSHELLAKAGPQQWPFPAGAEPTTESKRLYTNHRFAYADGRARFQPFHHLGVAEPPDVRYPLVLTVGRLYGHWHTQTRTGRIDKIQKLHPGAFVEIHPRDADRYKISEGQPVLIRSRRGEGCFPAKVTTAISPGVLFVPMHWGALWGDRTEANALTHPAACPISGEPELKACAVQIEALPAAIADHKTAIAELVPS</sequence>
<proteinExistence type="inferred from homology"/>
<dbReference type="SMART" id="SM00926">
    <property type="entry name" value="Molybdop_Fe4S4"/>
    <property type="match status" value="1"/>
</dbReference>
<dbReference type="GO" id="GO:0042128">
    <property type="term" value="P:nitrate assimilation"/>
    <property type="evidence" value="ECO:0007669"/>
    <property type="project" value="UniProtKB-KW"/>
</dbReference>
<name>A0AAN1QQU9_SYNEL</name>
<evidence type="ECO:0000259" key="11">
    <source>
        <dbReference type="PROSITE" id="PS51669"/>
    </source>
</evidence>
<dbReference type="Gene3D" id="3.40.228.10">
    <property type="entry name" value="Dimethylsulfoxide Reductase, domain 2"/>
    <property type="match status" value="1"/>
</dbReference>
<keyword evidence="5" id="KW-0500">Molybdenum</keyword>
<gene>
    <name evidence="12" type="ORF">DOP62_10990</name>
</gene>
<dbReference type="Gene3D" id="2.20.25.90">
    <property type="entry name" value="ADC-like domains"/>
    <property type="match status" value="1"/>
</dbReference>
<evidence type="ECO:0000256" key="4">
    <source>
        <dbReference type="ARBA" id="ARBA00022485"/>
    </source>
</evidence>
<keyword evidence="6" id="KW-0479">Metal-binding</keyword>
<dbReference type="GO" id="GO:0016020">
    <property type="term" value="C:membrane"/>
    <property type="evidence" value="ECO:0007669"/>
    <property type="project" value="TreeGrafter"/>
</dbReference>
<dbReference type="AlphaFoldDB" id="A0AAN1QQU9"/>
<dbReference type="Pfam" id="PF04879">
    <property type="entry name" value="Molybdop_Fe4S4"/>
    <property type="match status" value="1"/>
</dbReference>
<dbReference type="InterPro" id="IPR006657">
    <property type="entry name" value="MoPterin_dinucl-bd_dom"/>
</dbReference>